<dbReference type="GO" id="GO:0046854">
    <property type="term" value="P:phosphatidylinositol phosphate biosynthetic process"/>
    <property type="evidence" value="ECO:0007669"/>
    <property type="project" value="InterPro"/>
</dbReference>
<protein>
    <submittedName>
        <fullName evidence="2">Putative phosphatidylinositol kinase</fullName>
    </submittedName>
</protein>
<dbReference type="PROSITE" id="PS50290">
    <property type="entry name" value="PI3_4_KINASE_3"/>
    <property type="match status" value="1"/>
</dbReference>
<sequence length="142" mass="16624">MHYYTPEGIFFHWYANFLFLLLFKLLMSDIYQEAGLPLWLRPYEVIVTSAYTALIETIPDTASIHSVKSRFPNISSLRDYYVAKYEENSPNFKLAQVRMTPFGVEANDILVTGGWACWALLCTLRLRLVAMMEWDGMRRLLR</sequence>
<reference evidence="2" key="1">
    <citation type="submission" date="2015-12" db="EMBL/GenBank/DDBJ databases">
        <title>Update maize B73 reference genome by single molecule sequencing technologies.</title>
        <authorList>
            <consortium name="Maize Genome Sequencing Project"/>
            <person name="Ware D."/>
        </authorList>
    </citation>
    <scope>NUCLEOTIDE SEQUENCE</scope>
    <source>
        <tissue evidence="2">Seedling</tissue>
    </source>
</reference>
<feature type="domain" description="PI3K/PI4K catalytic" evidence="1">
    <location>
        <begin position="1"/>
        <end position="142"/>
    </location>
</feature>
<keyword evidence="2" id="KW-0418">Kinase</keyword>
<evidence type="ECO:0000313" key="2">
    <source>
        <dbReference type="EMBL" id="AQK49536.1"/>
    </source>
</evidence>
<dbReference type="PANTHER" id="PTHR10048:SF22">
    <property type="entry name" value="PHOSPHATIDYLINOSITOL 4-KINASE BETA"/>
    <property type="match status" value="1"/>
</dbReference>
<dbReference type="PANTHER" id="PTHR10048">
    <property type="entry name" value="PHOSPHATIDYLINOSITOL KINASE"/>
    <property type="match status" value="1"/>
</dbReference>
<accession>A0A1D6PS47</accession>
<dbReference type="AlphaFoldDB" id="A0A1D6PS47"/>
<organism evidence="2">
    <name type="scientific">Zea mays</name>
    <name type="common">Maize</name>
    <dbReference type="NCBI Taxonomy" id="4577"/>
    <lineage>
        <taxon>Eukaryota</taxon>
        <taxon>Viridiplantae</taxon>
        <taxon>Streptophyta</taxon>
        <taxon>Embryophyta</taxon>
        <taxon>Tracheophyta</taxon>
        <taxon>Spermatophyta</taxon>
        <taxon>Magnoliopsida</taxon>
        <taxon>Liliopsida</taxon>
        <taxon>Poales</taxon>
        <taxon>Poaceae</taxon>
        <taxon>PACMAD clade</taxon>
        <taxon>Panicoideae</taxon>
        <taxon>Andropogonodae</taxon>
        <taxon>Andropogoneae</taxon>
        <taxon>Tripsacinae</taxon>
        <taxon>Zea</taxon>
    </lineage>
</organism>
<dbReference type="Gene3D" id="3.30.1010.10">
    <property type="entry name" value="Phosphatidylinositol 3-kinase Catalytic Subunit, Chain A, domain 4"/>
    <property type="match status" value="1"/>
</dbReference>
<dbReference type="InterPro" id="IPR000403">
    <property type="entry name" value="PI3/4_kinase_cat_dom"/>
</dbReference>
<dbReference type="SUPFAM" id="SSF56112">
    <property type="entry name" value="Protein kinase-like (PK-like)"/>
    <property type="match status" value="1"/>
</dbReference>
<dbReference type="EMBL" id="CM000780">
    <property type="protein sequence ID" value="AQK49536.1"/>
    <property type="molecule type" value="Genomic_DNA"/>
</dbReference>
<gene>
    <name evidence="2" type="ORF">ZEAMMB73_Zm00001d049076</name>
</gene>
<proteinExistence type="predicted"/>
<dbReference type="InterPro" id="IPR011009">
    <property type="entry name" value="Kinase-like_dom_sf"/>
</dbReference>
<evidence type="ECO:0000259" key="1">
    <source>
        <dbReference type="PROSITE" id="PS50290"/>
    </source>
</evidence>
<keyword evidence="2" id="KW-0808">Transferase</keyword>
<name>A0A1D6PS47_MAIZE</name>
<dbReference type="GO" id="GO:0016301">
    <property type="term" value="F:kinase activity"/>
    <property type="evidence" value="ECO:0007669"/>
    <property type="project" value="UniProtKB-KW"/>
</dbReference>
<dbReference type="InterPro" id="IPR015433">
    <property type="entry name" value="PI3/4_kinase"/>
</dbReference>